<evidence type="ECO:0000256" key="3">
    <source>
        <dbReference type="ARBA" id="ARBA00006759"/>
    </source>
</evidence>
<dbReference type="EMBL" id="CP022579">
    <property type="protein sequence ID" value="QEL64682.1"/>
    <property type="molecule type" value="Genomic_DNA"/>
</dbReference>
<dbReference type="PANTHER" id="PTHR43705">
    <property type="entry name" value="HYDROXYACYLGLUTATHIONE HYDROLASE"/>
    <property type="match status" value="1"/>
</dbReference>
<dbReference type="EC" id="3.1.2.6" evidence="7"/>
<feature type="binding site" evidence="7">
    <location>
        <position position="139"/>
    </location>
    <ligand>
        <name>Zn(2+)</name>
        <dbReference type="ChEBI" id="CHEBI:29105"/>
        <label>1</label>
    </ligand>
</feature>
<proteinExistence type="inferred from homology"/>
<dbReference type="UniPathway" id="UPA00619">
    <property type="reaction ID" value="UER00676"/>
</dbReference>
<dbReference type="SMART" id="SM00849">
    <property type="entry name" value="Lactamase_B"/>
    <property type="match status" value="1"/>
</dbReference>
<dbReference type="InterPro" id="IPR017782">
    <property type="entry name" value="Hydroxyacylglutathione_Hdrlase"/>
</dbReference>
<name>A0A5C1E6X1_9RHOO</name>
<comment type="pathway">
    <text evidence="2 7">Secondary metabolite metabolism; methylglyoxal degradation; (R)-lactate from methylglyoxal: step 2/2.</text>
</comment>
<dbReference type="InterPro" id="IPR001279">
    <property type="entry name" value="Metallo-B-lactamas"/>
</dbReference>
<organism evidence="9 10">
    <name type="scientific">Oryzomicrobium terrae</name>
    <dbReference type="NCBI Taxonomy" id="1735038"/>
    <lineage>
        <taxon>Bacteria</taxon>
        <taxon>Pseudomonadati</taxon>
        <taxon>Pseudomonadota</taxon>
        <taxon>Betaproteobacteria</taxon>
        <taxon>Rhodocyclales</taxon>
        <taxon>Rhodocyclaceae</taxon>
        <taxon>Oryzomicrobium</taxon>
    </lineage>
</organism>
<dbReference type="InterPro" id="IPR032282">
    <property type="entry name" value="HAGH_C"/>
</dbReference>
<dbReference type="PIRSF" id="PIRSF005457">
    <property type="entry name" value="Glx"/>
    <property type="match status" value="1"/>
</dbReference>
<evidence type="ECO:0000256" key="7">
    <source>
        <dbReference type="HAMAP-Rule" id="MF_01374"/>
    </source>
</evidence>
<keyword evidence="4 7" id="KW-0479">Metal-binding</keyword>
<dbReference type="GO" id="GO:0046872">
    <property type="term" value="F:metal ion binding"/>
    <property type="evidence" value="ECO:0007669"/>
    <property type="project" value="UniProtKB-KW"/>
</dbReference>
<evidence type="ECO:0000313" key="10">
    <source>
        <dbReference type="Proteomes" id="UP000323671"/>
    </source>
</evidence>
<keyword evidence="10" id="KW-1185">Reference proteome</keyword>
<gene>
    <name evidence="7 9" type="primary">gloB</name>
    <name evidence="9" type="ORF">OTERR_12060</name>
</gene>
<dbReference type="GO" id="GO:0004416">
    <property type="term" value="F:hydroxyacylglutathione hydrolase activity"/>
    <property type="evidence" value="ECO:0007669"/>
    <property type="project" value="UniProtKB-UniRule"/>
</dbReference>
<dbReference type="CDD" id="cd07723">
    <property type="entry name" value="hydroxyacylglutathione_hydrolase_MBL-fold"/>
    <property type="match status" value="1"/>
</dbReference>
<comment type="function">
    <text evidence="7">Thiolesterase that catalyzes the hydrolysis of S-D-lactoyl-glutathione to form glutathione and D-lactic acid.</text>
</comment>
<feature type="domain" description="Metallo-beta-lactamase" evidence="8">
    <location>
        <begin position="14"/>
        <end position="177"/>
    </location>
</feature>
<dbReference type="HAMAP" id="MF_01374">
    <property type="entry name" value="Glyoxalase_2"/>
    <property type="match status" value="1"/>
</dbReference>
<accession>A0A5C1E6X1</accession>
<dbReference type="Pfam" id="PF16123">
    <property type="entry name" value="HAGH_C"/>
    <property type="match status" value="1"/>
</dbReference>
<keyword evidence="5 7" id="KW-0378">Hydrolase</keyword>
<comment type="subunit">
    <text evidence="7">Monomer.</text>
</comment>
<dbReference type="Proteomes" id="UP000323671">
    <property type="component" value="Chromosome"/>
</dbReference>
<protein>
    <recommendedName>
        <fullName evidence="7">Hydroxyacylglutathione hydrolase</fullName>
        <ecNumber evidence="7">3.1.2.6</ecNumber>
    </recommendedName>
    <alternativeName>
        <fullName evidence="7">Glyoxalase II</fullName>
        <shortName evidence="7">Glx II</shortName>
    </alternativeName>
</protein>
<dbReference type="AlphaFoldDB" id="A0A5C1E6X1"/>
<comment type="similarity">
    <text evidence="3 7">Belongs to the metallo-beta-lactamase superfamily. Glyoxalase II family.</text>
</comment>
<feature type="binding site" evidence="7">
    <location>
        <position position="61"/>
    </location>
    <ligand>
        <name>Zn(2+)</name>
        <dbReference type="ChEBI" id="CHEBI:29105"/>
        <label>2</label>
    </ligand>
</feature>
<dbReference type="GO" id="GO:0019243">
    <property type="term" value="P:methylglyoxal catabolic process to D-lactate via S-lactoyl-glutathione"/>
    <property type="evidence" value="ECO:0007669"/>
    <property type="project" value="UniProtKB-UniRule"/>
</dbReference>
<sequence>MGEYTLTRIPAFRDNYLWLLGVTGSLNVVVVDPGEAEAVEAVLEQTGTTLAAILLTHHHADHCGGVARLIQHFQGIPVFGPGAESITGVTQPLSGGEALSVPGVRAPVQVLAVPGHTAAHLAYFLPGEIGRPGLLFCGDTLFGLGCGRLFEGTAAQMNASLARLAALPDDTLVFCAHEYTLLNLPFAEAVDPDNAALLHRGESIRRLRACGEATVPFRLVEERATNPFLRCSEPAIAAAVADVAEEGDPVAVFAALREWRNRW</sequence>
<dbReference type="Pfam" id="PF00753">
    <property type="entry name" value="Lactamase_B"/>
    <property type="match status" value="1"/>
</dbReference>
<keyword evidence="6 7" id="KW-0862">Zinc</keyword>
<evidence type="ECO:0000259" key="8">
    <source>
        <dbReference type="SMART" id="SM00849"/>
    </source>
</evidence>
<evidence type="ECO:0000256" key="5">
    <source>
        <dbReference type="ARBA" id="ARBA00022801"/>
    </source>
</evidence>
<reference evidence="9 10" key="1">
    <citation type="submission" date="2017-07" db="EMBL/GenBank/DDBJ databases">
        <title>Complete genome sequence of Oryzomicrobium terrae TPP412.</title>
        <authorList>
            <person name="Chiu L.-W."/>
            <person name="Lo K.-J."/>
            <person name="Tsai Y.-M."/>
            <person name="Lin S.-S."/>
            <person name="Kuo C.-H."/>
            <person name="Liu C.-T."/>
        </authorList>
    </citation>
    <scope>NUCLEOTIDE SEQUENCE [LARGE SCALE GENOMIC DNA]</scope>
    <source>
        <strain evidence="9 10">TPP412</strain>
    </source>
</reference>
<dbReference type="PANTHER" id="PTHR43705:SF1">
    <property type="entry name" value="HYDROXYACYLGLUTATHIONE HYDROLASE GLOB"/>
    <property type="match status" value="1"/>
</dbReference>
<dbReference type="InterPro" id="IPR036866">
    <property type="entry name" value="RibonucZ/Hydroxyglut_hydro"/>
</dbReference>
<comment type="cofactor">
    <cofactor evidence="7">
        <name>Zn(2+)</name>
        <dbReference type="ChEBI" id="CHEBI:29105"/>
    </cofactor>
    <text evidence="7">Binds 2 Zn(2+) ions per subunit.</text>
</comment>
<feature type="binding site" evidence="7">
    <location>
        <position position="62"/>
    </location>
    <ligand>
        <name>Zn(2+)</name>
        <dbReference type="ChEBI" id="CHEBI:29105"/>
        <label>2</label>
    </ligand>
</feature>
<evidence type="ECO:0000256" key="4">
    <source>
        <dbReference type="ARBA" id="ARBA00022723"/>
    </source>
</evidence>
<dbReference type="KEGG" id="otr:OTERR_12060"/>
<evidence type="ECO:0000256" key="2">
    <source>
        <dbReference type="ARBA" id="ARBA00004963"/>
    </source>
</evidence>
<feature type="binding site" evidence="7">
    <location>
        <position position="59"/>
    </location>
    <ligand>
        <name>Zn(2+)</name>
        <dbReference type="ChEBI" id="CHEBI:29105"/>
        <label>1</label>
    </ligand>
</feature>
<dbReference type="Gene3D" id="3.60.15.10">
    <property type="entry name" value="Ribonuclease Z/Hydroxyacylglutathione hydrolase-like"/>
    <property type="match status" value="1"/>
</dbReference>
<dbReference type="SUPFAM" id="SSF56281">
    <property type="entry name" value="Metallo-hydrolase/oxidoreductase"/>
    <property type="match status" value="1"/>
</dbReference>
<feature type="binding site" evidence="7">
    <location>
        <position position="116"/>
    </location>
    <ligand>
        <name>Zn(2+)</name>
        <dbReference type="ChEBI" id="CHEBI:29105"/>
        <label>1</label>
    </ligand>
</feature>
<evidence type="ECO:0000256" key="1">
    <source>
        <dbReference type="ARBA" id="ARBA00001623"/>
    </source>
</evidence>
<feature type="binding site" evidence="7">
    <location>
        <position position="57"/>
    </location>
    <ligand>
        <name>Zn(2+)</name>
        <dbReference type="ChEBI" id="CHEBI:29105"/>
        <label>1</label>
    </ligand>
</feature>
<comment type="catalytic activity">
    <reaction evidence="1 7">
        <text>an S-(2-hydroxyacyl)glutathione + H2O = a 2-hydroxy carboxylate + glutathione + H(+)</text>
        <dbReference type="Rhea" id="RHEA:21864"/>
        <dbReference type="ChEBI" id="CHEBI:15377"/>
        <dbReference type="ChEBI" id="CHEBI:15378"/>
        <dbReference type="ChEBI" id="CHEBI:57925"/>
        <dbReference type="ChEBI" id="CHEBI:58896"/>
        <dbReference type="ChEBI" id="CHEBI:71261"/>
        <dbReference type="EC" id="3.1.2.6"/>
    </reaction>
</comment>
<feature type="binding site" evidence="7">
    <location>
        <position position="139"/>
    </location>
    <ligand>
        <name>Zn(2+)</name>
        <dbReference type="ChEBI" id="CHEBI:29105"/>
        <label>2</label>
    </ligand>
</feature>
<feature type="binding site" evidence="7">
    <location>
        <position position="177"/>
    </location>
    <ligand>
        <name>Zn(2+)</name>
        <dbReference type="ChEBI" id="CHEBI:29105"/>
        <label>2</label>
    </ligand>
</feature>
<evidence type="ECO:0000256" key="6">
    <source>
        <dbReference type="ARBA" id="ARBA00022833"/>
    </source>
</evidence>
<evidence type="ECO:0000313" key="9">
    <source>
        <dbReference type="EMBL" id="QEL64682.1"/>
    </source>
</evidence>
<dbReference type="InterPro" id="IPR035680">
    <property type="entry name" value="Clx_II_MBL"/>
</dbReference>
<dbReference type="NCBIfam" id="TIGR03413">
    <property type="entry name" value="GSH_gloB"/>
    <property type="match status" value="1"/>
</dbReference>
<dbReference type="InterPro" id="IPR050110">
    <property type="entry name" value="Glyoxalase_II_hydrolase"/>
</dbReference>